<dbReference type="SMART" id="SM00993">
    <property type="entry name" value="YL1_C"/>
    <property type="match status" value="1"/>
</dbReference>
<evidence type="ECO:0000259" key="2">
    <source>
        <dbReference type="SMART" id="SM00993"/>
    </source>
</evidence>
<dbReference type="PANTHER" id="PTHR13275:SF4">
    <property type="entry name" value="VACUOLAR PROTEIN SORTING-ASSOCIATED PROTEIN 72 HOMOLOG"/>
    <property type="match status" value="1"/>
</dbReference>
<accession>A0A3A2ZHA5</accession>
<dbReference type="EMBL" id="MVGC01000506">
    <property type="protein sequence ID" value="RJE18704.1"/>
    <property type="molecule type" value="Genomic_DNA"/>
</dbReference>
<dbReference type="OrthoDB" id="3942062at2759"/>
<evidence type="ECO:0000256" key="1">
    <source>
        <dbReference type="SAM" id="MobiDB-lite"/>
    </source>
</evidence>
<dbReference type="PANTHER" id="PTHR13275">
    <property type="entry name" value="YL-1 PROTEIN TRANSCRIPTION FACTOR-LIKE 1"/>
    <property type="match status" value="1"/>
</dbReference>
<evidence type="ECO:0000313" key="3">
    <source>
        <dbReference type="EMBL" id="RJE18704.1"/>
    </source>
</evidence>
<proteinExistence type="predicted"/>
<keyword evidence="4" id="KW-1185">Reference proteome</keyword>
<feature type="domain" description="Vps72/YL1 C-terminal" evidence="2">
    <location>
        <begin position="8"/>
        <end position="37"/>
    </location>
</feature>
<name>A0A3A2ZHA5_9EURO</name>
<dbReference type="GO" id="GO:0005634">
    <property type="term" value="C:nucleus"/>
    <property type="evidence" value="ECO:0007669"/>
    <property type="project" value="TreeGrafter"/>
</dbReference>
<feature type="compositionally biased region" description="Basic and acidic residues" evidence="1">
    <location>
        <begin position="75"/>
        <end position="87"/>
    </location>
</feature>
<comment type="caution">
    <text evidence="3">The sequence shown here is derived from an EMBL/GenBank/DDBJ whole genome shotgun (WGS) entry which is preliminary data.</text>
</comment>
<dbReference type="STRING" id="2070753.A0A3A2ZHA5"/>
<dbReference type="Pfam" id="PF08265">
    <property type="entry name" value="YL1_C"/>
    <property type="match status" value="1"/>
</dbReference>
<evidence type="ECO:0000313" key="4">
    <source>
        <dbReference type="Proteomes" id="UP000266188"/>
    </source>
</evidence>
<protein>
    <submittedName>
        <fullName evidence="3">Signal transducer</fullName>
    </submittedName>
</protein>
<organism evidence="3 4">
    <name type="scientific">Aspergillus sclerotialis</name>
    <dbReference type="NCBI Taxonomy" id="2070753"/>
    <lineage>
        <taxon>Eukaryota</taxon>
        <taxon>Fungi</taxon>
        <taxon>Dikarya</taxon>
        <taxon>Ascomycota</taxon>
        <taxon>Pezizomycotina</taxon>
        <taxon>Eurotiomycetes</taxon>
        <taxon>Eurotiomycetidae</taxon>
        <taxon>Eurotiales</taxon>
        <taxon>Aspergillaceae</taxon>
        <taxon>Aspergillus</taxon>
        <taxon>Aspergillus subgen. Polypaecilum</taxon>
    </lineage>
</organism>
<feature type="region of interest" description="Disordered" evidence="1">
    <location>
        <begin position="69"/>
        <end position="124"/>
    </location>
</feature>
<reference evidence="4" key="1">
    <citation type="submission" date="2017-02" db="EMBL/GenBank/DDBJ databases">
        <authorList>
            <person name="Tafer H."/>
            <person name="Lopandic K."/>
        </authorList>
    </citation>
    <scope>NUCLEOTIDE SEQUENCE [LARGE SCALE GENOMIC DNA]</scope>
    <source>
        <strain evidence="4">CBS 366.77</strain>
    </source>
</reference>
<gene>
    <name evidence="3" type="ORF">PHISCL_08962</name>
</gene>
<dbReference type="InterPro" id="IPR013272">
    <property type="entry name" value="Vps72/YL1_C"/>
</dbReference>
<dbReference type="AlphaFoldDB" id="A0A3A2ZHA5"/>
<sequence>MCTEISSSLCVITSLPSRYRDTKTYLPYANSYAYREIQRTAAQNYSWSPMLGCYVGPVGIAARGVPERFLNPDADTTRGQEETDGNREVNGTVETTPSTPAPGPETSTPVAAGTSDGAMEVDKA</sequence>
<dbReference type="Proteomes" id="UP000266188">
    <property type="component" value="Unassembled WGS sequence"/>
</dbReference>